<evidence type="ECO:0000313" key="1">
    <source>
        <dbReference type="EMBL" id="ASJ04648.1"/>
    </source>
</evidence>
<protein>
    <submittedName>
        <fullName evidence="1">ATPase</fullName>
    </submittedName>
</protein>
<dbReference type="PANTHER" id="PTHR34301:SF8">
    <property type="entry name" value="ATPASE DOMAIN-CONTAINING PROTEIN"/>
    <property type="match status" value="1"/>
</dbReference>
<name>A0A2Z2MRW0_9EURY</name>
<dbReference type="PANTHER" id="PTHR34301">
    <property type="entry name" value="DNA-BINDING PROTEIN-RELATED"/>
    <property type="match status" value="1"/>
</dbReference>
<dbReference type="InterPro" id="IPR036390">
    <property type="entry name" value="WH_DNA-bd_sf"/>
</dbReference>
<dbReference type="Gene3D" id="1.10.10.10">
    <property type="entry name" value="Winged helix-like DNA-binding domain superfamily/Winged helix DNA-binding domain"/>
    <property type="match status" value="1"/>
</dbReference>
<dbReference type="KEGG" id="tbs:A3L01_04415"/>
<gene>
    <name evidence="1" type="ORF">A3L01_04415</name>
</gene>
<dbReference type="SUPFAM" id="SSF52540">
    <property type="entry name" value="P-loop containing nucleoside triphosphate hydrolases"/>
    <property type="match status" value="1"/>
</dbReference>
<dbReference type="SUPFAM" id="SSF46785">
    <property type="entry name" value="Winged helix' DNA-binding domain"/>
    <property type="match status" value="1"/>
</dbReference>
<dbReference type="Proteomes" id="UP000250272">
    <property type="component" value="Chromosome"/>
</dbReference>
<proteinExistence type="predicted"/>
<sequence length="376" mass="42837">MVCKKFFRTRPVMEADCLWGEGHKRAAEDVLNAVLRGNAAILLGPRRVGKTSVVSVMAEKLKRKRGHHYIYFNFSRFLGARAISISDIEPRRTSLKMITASKSYTVSFRGISVEVRKTSIEEFSRDFSTLVRVLSQNSRLGVLIFDEAQVLARLKNLDFRGLLQEITDSYPNISLVFTGSMPGMLIEYLNPGPSKPNFMRSAEVFTLPRWNSEEGKAYLMEGFRSYGIRVTNELELSRAVEELGGVPGFISHYGLTVVNLVRNGKDPKEALPMALEESRRYALDEWRKDIEAFLNVYNSEVYMGVLEVLAKAYPSALRGAEVYRKLQSLGIAPARIQHVYKYLETLEKAGFVRSAEKRYWIEDPLLREVVEKFSLH</sequence>
<dbReference type="OrthoDB" id="132045at2157"/>
<accession>A0A2Z2MRW0</accession>
<reference evidence="1 2" key="1">
    <citation type="submission" date="2016-04" db="EMBL/GenBank/DDBJ databases">
        <title>Complete genome sequence of Thermococcus barossii type strain SHCK-94.</title>
        <authorList>
            <person name="Oger P.M."/>
        </authorList>
    </citation>
    <scope>NUCLEOTIDE SEQUENCE [LARGE SCALE GENOMIC DNA]</scope>
    <source>
        <strain evidence="1 2">SHCK-94</strain>
    </source>
</reference>
<dbReference type="Gene3D" id="3.40.50.300">
    <property type="entry name" value="P-loop containing nucleotide triphosphate hydrolases"/>
    <property type="match status" value="1"/>
</dbReference>
<dbReference type="Gene3D" id="1.10.8.60">
    <property type="match status" value="1"/>
</dbReference>
<organism evidence="1 2">
    <name type="scientific">Thermococcus barossii</name>
    <dbReference type="NCBI Taxonomy" id="54077"/>
    <lineage>
        <taxon>Archaea</taxon>
        <taxon>Methanobacteriati</taxon>
        <taxon>Methanobacteriota</taxon>
        <taxon>Thermococci</taxon>
        <taxon>Thermococcales</taxon>
        <taxon>Thermococcaceae</taxon>
        <taxon>Thermococcus</taxon>
    </lineage>
</organism>
<keyword evidence="2" id="KW-1185">Reference proteome</keyword>
<dbReference type="InterPro" id="IPR036388">
    <property type="entry name" value="WH-like_DNA-bd_sf"/>
</dbReference>
<dbReference type="InterPro" id="IPR027417">
    <property type="entry name" value="P-loop_NTPase"/>
</dbReference>
<dbReference type="EMBL" id="CP015101">
    <property type="protein sequence ID" value="ASJ04648.1"/>
    <property type="molecule type" value="Genomic_DNA"/>
</dbReference>
<evidence type="ECO:0000313" key="2">
    <source>
        <dbReference type="Proteomes" id="UP000250272"/>
    </source>
</evidence>
<dbReference type="AlphaFoldDB" id="A0A2Z2MRW0"/>